<sequence length="248" mass="27360">MELLEFSRKVKRPRIHSSDILPLAFAGLSVGVIVFALSLLWLAVSVSRLANQKPPTLVQQVDGRAFSVRPADYRHREPEVIRQVVSTWAMMTFTWGKLPGEGEKAVDEGVKVAGRDRVSKAAWEASFLLAPDFRDAFLQTLATEVIPEGVFDGQVSAVLIPQHISPPQAIGEGRWQVDLVATRVVFEAANPAGTTLNFNRRITVRAVEPTDKPLIPDASEYQAVAYRLLESGVQIEAIQPIQPEDVSR</sequence>
<feature type="transmembrane region" description="Helical" evidence="1">
    <location>
        <begin position="20"/>
        <end position="44"/>
    </location>
</feature>
<keyword evidence="1" id="KW-0812">Transmembrane</keyword>
<evidence type="ECO:0000256" key="1">
    <source>
        <dbReference type="SAM" id="Phobius"/>
    </source>
</evidence>
<accession>A0ABV0K9X9</accession>
<dbReference type="EMBL" id="JAMPKX010000013">
    <property type="protein sequence ID" value="MEP0949589.1"/>
    <property type="molecule type" value="Genomic_DNA"/>
</dbReference>
<proteinExistence type="predicted"/>
<dbReference type="RefSeq" id="WP_190707037.1">
    <property type="nucleotide sequence ID" value="NZ_JAMPKX010000013.1"/>
</dbReference>
<keyword evidence="3" id="KW-1185">Reference proteome</keyword>
<comment type="caution">
    <text evidence="2">The sequence shown here is derived from an EMBL/GenBank/DDBJ whole genome shotgun (WGS) entry which is preliminary data.</text>
</comment>
<organism evidence="2 3">
    <name type="scientific">Leptolyngbya subtilissima DQ-A4</name>
    <dbReference type="NCBI Taxonomy" id="2933933"/>
    <lineage>
        <taxon>Bacteria</taxon>
        <taxon>Bacillati</taxon>
        <taxon>Cyanobacteriota</taxon>
        <taxon>Cyanophyceae</taxon>
        <taxon>Leptolyngbyales</taxon>
        <taxon>Leptolyngbyaceae</taxon>
        <taxon>Leptolyngbya group</taxon>
        <taxon>Leptolyngbya</taxon>
    </lineage>
</organism>
<reference evidence="2 3" key="1">
    <citation type="submission" date="2022-04" db="EMBL/GenBank/DDBJ databases">
        <title>Positive selection, recombination, and allopatry shape intraspecific diversity of widespread and dominant cyanobacteria.</title>
        <authorList>
            <person name="Wei J."/>
            <person name="Shu W."/>
            <person name="Hu C."/>
        </authorList>
    </citation>
    <scope>NUCLEOTIDE SEQUENCE [LARGE SCALE GENOMIC DNA]</scope>
    <source>
        <strain evidence="2 3">DQ-A4</strain>
    </source>
</reference>
<keyword evidence="1" id="KW-1133">Transmembrane helix</keyword>
<name>A0ABV0K9X9_9CYAN</name>
<keyword evidence="1" id="KW-0472">Membrane</keyword>
<dbReference type="Proteomes" id="UP001482513">
    <property type="component" value="Unassembled WGS sequence"/>
</dbReference>
<evidence type="ECO:0000313" key="3">
    <source>
        <dbReference type="Proteomes" id="UP001482513"/>
    </source>
</evidence>
<gene>
    <name evidence="2" type="ORF">NC992_22110</name>
</gene>
<evidence type="ECO:0000313" key="2">
    <source>
        <dbReference type="EMBL" id="MEP0949589.1"/>
    </source>
</evidence>
<protein>
    <submittedName>
        <fullName evidence="2">Uncharacterized protein</fullName>
    </submittedName>
</protein>